<evidence type="ECO:0000256" key="1">
    <source>
        <dbReference type="SAM" id="Coils"/>
    </source>
</evidence>
<dbReference type="Proteomes" id="UP000225706">
    <property type="component" value="Unassembled WGS sequence"/>
</dbReference>
<dbReference type="Pfam" id="PF25298">
    <property type="entry name" value="Baculo_FP_2nd"/>
    <property type="match status" value="1"/>
</dbReference>
<feature type="domain" description="FP protein C-terminal" evidence="2">
    <location>
        <begin position="209"/>
        <end position="253"/>
    </location>
</feature>
<dbReference type="STRING" id="50429.A0A2B4SEN5"/>
<comment type="caution">
    <text evidence="3">The sequence shown here is derived from an EMBL/GenBank/DDBJ whole genome shotgun (WGS) entry which is preliminary data.</text>
</comment>
<keyword evidence="1" id="KW-0175">Coiled coil</keyword>
<name>A0A2B4SEN5_STYPI</name>
<evidence type="ECO:0000313" key="3">
    <source>
        <dbReference type="EMBL" id="PFX27280.1"/>
    </source>
</evidence>
<dbReference type="Gene3D" id="3.30.70.1820">
    <property type="entry name" value="L1 transposable element, RRM domain"/>
    <property type="match status" value="1"/>
</dbReference>
<proteinExistence type="predicted"/>
<sequence length="338" mass="38519">MPGSVAALKKENNILKAQLSSMSDEVARLKELIQRHSERSEEVLPSEEGAQCVEFLSKKYDDFHLFSGMAKDELQRLSTKLEELKAKVDIIGNAIDEIQEHSFQYNVKIVGVPERLQDESAASISKLCLNIFKETGADLSMYDIDTAHRVPSRNNNGKPKPIVCRFVRRLAKESVMNHRKDACKLDPASVGLPEDASLSAVRIFDHLSPRMQTVLFEAKKFKEQHYYQYCWSKGSFVYLRKDATSRAHDIKNRCAPLNISELFTHSEQTSSRVLDSLQFLNLIRCKLLSGADQKKFSFGIIHEQPVLRHPLPDVWNAMFDRSNCISLARVRHGTKRDV</sequence>
<accession>A0A2B4SEN5</accession>
<feature type="coiled-coil region" evidence="1">
    <location>
        <begin position="5"/>
        <end position="39"/>
    </location>
</feature>
<evidence type="ECO:0000313" key="4">
    <source>
        <dbReference type="Proteomes" id="UP000225706"/>
    </source>
</evidence>
<evidence type="ECO:0000259" key="2">
    <source>
        <dbReference type="Pfam" id="PF25298"/>
    </source>
</evidence>
<gene>
    <name evidence="3" type="ORF">AWC38_SpisGene8044</name>
</gene>
<keyword evidence="4" id="KW-1185">Reference proteome</keyword>
<feature type="coiled-coil region" evidence="1">
    <location>
        <begin position="67"/>
        <end position="101"/>
    </location>
</feature>
<dbReference type="AlphaFoldDB" id="A0A2B4SEN5"/>
<dbReference type="OrthoDB" id="5958458at2759"/>
<organism evidence="3 4">
    <name type="scientific">Stylophora pistillata</name>
    <name type="common">Smooth cauliflower coral</name>
    <dbReference type="NCBI Taxonomy" id="50429"/>
    <lineage>
        <taxon>Eukaryota</taxon>
        <taxon>Metazoa</taxon>
        <taxon>Cnidaria</taxon>
        <taxon>Anthozoa</taxon>
        <taxon>Hexacorallia</taxon>
        <taxon>Scleractinia</taxon>
        <taxon>Astrocoeniina</taxon>
        <taxon>Pocilloporidae</taxon>
        <taxon>Stylophora</taxon>
    </lineage>
</organism>
<dbReference type="EMBL" id="LSMT01000107">
    <property type="protein sequence ID" value="PFX27280.1"/>
    <property type="molecule type" value="Genomic_DNA"/>
</dbReference>
<protein>
    <recommendedName>
        <fullName evidence="2">FP protein C-terminal domain-containing protein</fullName>
    </recommendedName>
</protein>
<dbReference type="InterPro" id="IPR057251">
    <property type="entry name" value="FP_C"/>
</dbReference>
<reference evidence="4" key="1">
    <citation type="journal article" date="2017" name="bioRxiv">
        <title>Comparative analysis of the genomes of Stylophora pistillata and Acropora digitifera provides evidence for extensive differences between species of corals.</title>
        <authorList>
            <person name="Voolstra C.R."/>
            <person name="Li Y."/>
            <person name="Liew Y.J."/>
            <person name="Baumgarten S."/>
            <person name="Zoccola D."/>
            <person name="Flot J.-F."/>
            <person name="Tambutte S."/>
            <person name="Allemand D."/>
            <person name="Aranda M."/>
        </authorList>
    </citation>
    <scope>NUCLEOTIDE SEQUENCE [LARGE SCALE GENOMIC DNA]</scope>
</reference>